<organism evidence="1 2">
    <name type="scientific">Zobellella denitrificans</name>
    <dbReference type="NCBI Taxonomy" id="347534"/>
    <lineage>
        <taxon>Bacteria</taxon>
        <taxon>Pseudomonadati</taxon>
        <taxon>Pseudomonadota</taxon>
        <taxon>Gammaproteobacteria</taxon>
        <taxon>Aeromonadales</taxon>
        <taxon>Aeromonadaceae</taxon>
        <taxon>Zobellella</taxon>
    </lineage>
</organism>
<gene>
    <name evidence="1" type="ORF">AN401_11690</name>
</gene>
<dbReference type="Proteomes" id="UP000217763">
    <property type="component" value="Chromosome"/>
</dbReference>
<proteinExistence type="predicted"/>
<reference evidence="2" key="1">
    <citation type="submission" date="2015-09" db="EMBL/GenBank/DDBJ databases">
        <authorList>
            <person name="Shao Z."/>
            <person name="Wang L."/>
        </authorList>
    </citation>
    <scope>NUCLEOTIDE SEQUENCE [LARGE SCALE GENOMIC DNA]</scope>
    <source>
        <strain evidence="2">F13-1</strain>
    </source>
</reference>
<sequence>MPNGSTLVIKSEEQAFELLEQLTAEGLDLQAQDIVFEGWPVITLHLRGEGFDSTITPPLMRAFLALQANIYRSYAIAKYNSPKASVLSNDEREGLEIAIRVEQGSSIFKIDLQQVLEKFSSELVGKMDPKMLLTMVLGVAVVWGGTSSYKHYLDHRVKIRQEEAKSEEQQALIEHLKFSSEQETQRMQIMADVFQNNARLQSIADIAEDARTELVKRSAVAQDVTIQGIHVTGEEAGELVKNARNKSEEVRLDGDYRILNVDSSNPEEFKVKVKSLDSGDVFIAKVQDNTLERRYLDALQEGEWRRQPVRLRINARQLKGDIKSALVIRAELAEIEEQ</sequence>
<dbReference type="KEGG" id="zdf:AN401_11690"/>
<dbReference type="EMBL" id="CP012621">
    <property type="protein sequence ID" value="ATG75915.1"/>
    <property type="molecule type" value="Genomic_DNA"/>
</dbReference>
<protein>
    <submittedName>
        <fullName evidence="1">Uncharacterized protein</fullName>
    </submittedName>
</protein>
<accession>A0A291HUS3</accession>
<evidence type="ECO:0000313" key="1">
    <source>
        <dbReference type="EMBL" id="ATG75915.1"/>
    </source>
</evidence>
<evidence type="ECO:0000313" key="2">
    <source>
        <dbReference type="Proteomes" id="UP000217763"/>
    </source>
</evidence>
<name>A0A291HUS3_9GAMM</name>
<dbReference type="RefSeq" id="WP_157772250.1">
    <property type="nucleotide sequence ID" value="NZ_CP012621.1"/>
</dbReference>
<keyword evidence="2" id="KW-1185">Reference proteome</keyword>
<dbReference type="AlphaFoldDB" id="A0A291HUS3"/>